<dbReference type="InterPro" id="IPR039261">
    <property type="entry name" value="FNR_nucleotide-bd"/>
</dbReference>
<evidence type="ECO:0000256" key="5">
    <source>
        <dbReference type="ARBA" id="ARBA00022827"/>
    </source>
</evidence>
<proteinExistence type="predicted"/>
<keyword evidence="3" id="KW-0001">2Fe-2S</keyword>
<dbReference type="InterPro" id="IPR001433">
    <property type="entry name" value="OxRdtase_FAD/NAD-bd"/>
</dbReference>
<accession>A0A2T1E084</accession>
<keyword evidence="5" id="KW-0274">FAD</keyword>
<dbReference type="PROSITE" id="PS51384">
    <property type="entry name" value="FAD_FR"/>
    <property type="match status" value="1"/>
</dbReference>
<evidence type="ECO:0000259" key="11">
    <source>
        <dbReference type="PROSITE" id="PS51384"/>
    </source>
</evidence>
<reference evidence="13" key="1">
    <citation type="submission" date="2018-02" db="EMBL/GenBank/DDBJ databases">
        <authorList>
            <person name="Moore K."/>
            <person name="Momper L."/>
        </authorList>
    </citation>
    <scope>NUCLEOTIDE SEQUENCE [LARGE SCALE GENOMIC DNA]</scope>
    <source>
        <strain evidence="13">ULC18</strain>
    </source>
</reference>
<dbReference type="InterPro" id="IPR017927">
    <property type="entry name" value="FAD-bd_FR_type"/>
</dbReference>
<keyword evidence="7" id="KW-0408">Iron</keyword>
<dbReference type="Gene3D" id="3.40.50.80">
    <property type="entry name" value="Nucleotide-binding domain of ferredoxin-NADP reductase (FNR) module"/>
    <property type="match status" value="1"/>
</dbReference>
<feature type="domain" description="2Fe-2S ferredoxin-type" evidence="10">
    <location>
        <begin position="362"/>
        <end position="445"/>
    </location>
</feature>
<dbReference type="Pfam" id="PF00111">
    <property type="entry name" value="Fer2"/>
    <property type="match status" value="1"/>
</dbReference>
<dbReference type="InterPro" id="IPR012675">
    <property type="entry name" value="Beta-grasp_dom_sf"/>
</dbReference>
<evidence type="ECO:0000256" key="4">
    <source>
        <dbReference type="ARBA" id="ARBA00022723"/>
    </source>
</evidence>
<dbReference type="PRINTS" id="PR00406">
    <property type="entry name" value="CYTB5RDTASE"/>
</dbReference>
<keyword evidence="9" id="KW-0472">Membrane</keyword>
<dbReference type="PROSITE" id="PS00197">
    <property type="entry name" value="2FE2S_FER_1"/>
    <property type="match status" value="1"/>
</dbReference>
<comment type="caution">
    <text evidence="12">The sequence shown here is derived from an EMBL/GenBank/DDBJ whole genome shotgun (WGS) entry which is preliminary data.</text>
</comment>
<evidence type="ECO:0000256" key="1">
    <source>
        <dbReference type="ARBA" id="ARBA00001974"/>
    </source>
</evidence>
<keyword evidence="6" id="KW-0560">Oxidoreductase</keyword>
<dbReference type="GO" id="GO:0051537">
    <property type="term" value="F:2 iron, 2 sulfur cluster binding"/>
    <property type="evidence" value="ECO:0007669"/>
    <property type="project" value="UniProtKB-KW"/>
</dbReference>
<dbReference type="Gene3D" id="2.40.30.10">
    <property type="entry name" value="Translation factors"/>
    <property type="match status" value="1"/>
</dbReference>
<dbReference type="GO" id="GO:0016491">
    <property type="term" value="F:oxidoreductase activity"/>
    <property type="evidence" value="ECO:0007669"/>
    <property type="project" value="UniProtKB-KW"/>
</dbReference>
<evidence type="ECO:0000313" key="13">
    <source>
        <dbReference type="Proteomes" id="UP000239576"/>
    </source>
</evidence>
<evidence type="ECO:0000256" key="6">
    <source>
        <dbReference type="ARBA" id="ARBA00023002"/>
    </source>
</evidence>
<dbReference type="SUPFAM" id="SSF54292">
    <property type="entry name" value="2Fe-2S ferredoxin-like"/>
    <property type="match status" value="1"/>
</dbReference>
<dbReference type="InterPro" id="IPR001041">
    <property type="entry name" value="2Fe-2S_ferredoxin-type"/>
</dbReference>
<dbReference type="FunFam" id="2.40.30.10:FF:000034">
    <property type="entry name" value="Flavohemoprotein"/>
    <property type="match status" value="1"/>
</dbReference>
<dbReference type="PANTHER" id="PTHR47354:SF6">
    <property type="entry name" value="NADH OXIDOREDUCTASE HCR"/>
    <property type="match status" value="1"/>
</dbReference>
<dbReference type="InterPro" id="IPR050415">
    <property type="entry name" value="MRET"/>
</dbReference>
<evidence type="ECO:0000256" key="2">
    <source>
        <dbReference type="ARBA" id="ARBA00022630"/>
    </source>
</evidence>
<dbReference type="Pfam" id="PF00175">
    <property type="entry name" value="NAD_binding_1"/>
    <property type="match status" value="1"/>
</dbReference>
<evidence type="ECO:0000256" key="7">
    <source>
        <dbReference type="ARBA" id="ARBA00023004"/>
    </source>
</evidence>
<evidence type="ECO:0000259" key="10">
    <source>
        <dbReference type="PROSITE" id="PS51085"/>
    </source>
</evidence>
<keyword evidence="9" id="KW-0812">Transmembrane</keyword>
<comment type="cofactor">
    <cofactor evidence="1">
        <name>FAD</name>
        <dbReference type="ChEBI" id="CHEBI:57692"/>
    </cofactor>
</comment>
<dbReference type="PANTHER" id="PTHR47354">
    <property type="entry name" value="NADH OXIDOREDUCTASE HCR"/>
    <property type="match status" value="1"/>
</dbReference>
<dbReference type="CDD" id="cd00207">
    <property type="entry name" value="fer2"/>
    <property type="match status" value="1"/>
</dbReference>
<dbReference type="InterPro" id="IPR036010">
    <property type="entry name" value="2Fe-2S_ferredoxin-like_sf"/>
</dbReference>
<evidence type="ECO:0000256" key="9">
    <source>
        <dbReference type="SAM" id="Phobius"/>
    </source>
</evidence>
<dbReference type="GO" id="GO:0046872">
    <property type="term" value="F:metal ion binding"/>
    <property type="evidence" value="ECO:0007669"/>
    <property type="project" value="UniProtKB-KW"/>
</dbReference>
<evidence type="ECO:0000256" key="8">
    <source>
        <dbReference type="ARBA" id="ARBA00023014"/>
    </source>
</evidence>
<organism evidence="12 13">
    <name type="scientific">Stenomitos frigidus ULC18</name>
    <dbReference type="NCBI Taxonomy" id="2107698"/>
    <lineage>
        <taxon>Bacteria</taxon>
        <taxon>Bacillati</taxon>
        <taxon>Cyanobacteriota</taxon>
        <taxon>Cyanophyceae</taxon>
        <taxon>Leptolyngbyales</taxon>
        <taxon>Leptolyngbyaceae</taxon>
        <taxon>Stenomitos</taxon>
    </lineage>
</organism>
<evidence type="ECO:0000256" key="3">
    <source>
        <dbReference type="ARBA" id="ARBA00022714"/>
    </source>
</evidence>
<dbReference type="Proteomes" id="UP000239576">
    <property type="component" value="Unassembled WGS sequence"/>
</dbReference>
<keyword evidence="2" id="KW-0285">Flavoprotein</keyword>
<dbReference type="AlphaFoldDB" id="A0A2T1E084"/>
<keyword evidence="4" id="KW-0479">Metal-binding</keyword>
<dbReference type="CDD" id="cd06184">
    <property type="entry name" value="flavohem_like_fad_nad_binding"/>
    <property type="match status" value="1"/>
</dbReference>
<keyword evidence="9" id="KW-1133">Transmembrane helix</keyword>
<protein>
    <submittedName>
        <fullName evidence="12">Oxidoreductase</fullName>
    </submittedName>
</protein>
<feature type="domain" description="FAD-binding FR-type" evidence="11">
    <location>
        <begin position="93"/>
        <end position="207"/>
    </location>
</feature>
<dbReference type="InterPro" id="IPR006058">
    <property type="entry name" value="2Fe2S_fd_BS"/>
</dbReference>
<dbReference type="Pfam" id="PF00970">
    <property type="entry name" value="FAD_binding_6"/>
    <property type="match status" value="1"/>
</dbReference>
<dbReference type="EMBL" id="PVWK01000115">
    <property type="protein sequence ID" value="PSB26091.1"/>
    <property type="molecule type" value="Genomic_DNA"/>
</dbReference>
<dbReference type="SUPFAM" id="SSF52343">
    <property type="entry name" value="Ferredoxin reductase-like, C-terminal NADP-linked domain"/>
    <property type="match status" value="1"/>
</dbReference>
<keyword evidence="13" id="KW-1185">Reference proteome</keyword>
<gene>
    <name evidence="12" type="ORF">C7B82_20815</name>
</gene>
<dbReference type="InterPro" id="IPR017938">
    <property type="entry name" value="Riboflavin_synthase-like_b-brl"/>
</dbReference>
<feature type="transmembrane region" description="Helical" evidence="9">
    <location>
        <begin position="47"/>
        <end position="65"/>
    </location>
</feature>
<reference evidence="12 13" key="2">
    <citation type="submission" date="2018-03" db="EMBL/GenBank/DDBJ databases">
        <title>The ancient ancestry and fast evolution of plastids.</title>
        <authorList>
            <person name="Moore K.R."/>
            <person name="Magnabosco C."/>
            <person name="Momper L."/>
            <person name="Gold D.A."/>
            <person name="Bosak T."/>
            <person name="Fournier G.P."/>
        </authorList>
    </citation>
    <scope>NUCLEOTIDE SEQUENCE [LARGE SCALE GENOMIC DNA]</scope>
    <source>
        <strain evidence="12 13">ULC18</strain>
    </source>
</reference>
<name>A0A2T1E084_9CYAN</name>
<dbReference type="RefSeq" id="WP_106258269.1">
    <property type="nucleotide sequence ID" value="NZ_CAWNSW010000110.1"/>
</dbReference>
<dbReference type="OrthoDB" id="9801223at2"/>
<keyword evidence="8" id="KW-0411">Iron-sulfur</keyword>
<dbReference type="Gene3D" id="3.10.20.30">
    <property type="match status" value="1"/>
</dbReference>
<evidence type="ECO:0000313" key="12">
    <source>
        <dbReference type="EMBL" id="PSB26091.1"/>
    </source>
</evidence>
<dbReference type="InterPro" id="IPR008333">
    <property type="entry name" value="Cbr1-like_FAD-bd_dom"/>
</dbReference>
<sequence>MSESLSRMQNPVARSVTAALTTLSVITLASAIVIGVTKPKDESASKTVVYASFIGAGCGALLGLARGKGKQQNATQVQDEGQVVQATESTIWKDWRDFVVVRKVKESEEITSFYLQPADQGAIPAFQPGQFLTIKLEIPGQARPVIRTYSLSDYAEPHAYYRLSIKREPMPPGLDVMPGLASNFMHDQIHEGAVIPAKPPSGKFVLDVEKSLPAVLISNGVGITPMISMAKAVTRLNPDRPLWFLHGARDGSFHAFREEVSAIAAQNPNLMVHYAYSRPRAEDAGHHHSVGYVDTALIQSLVMQDAEYFLCGSPPFMEAIRAGLSAANVPESRVFFEMFTKASKSTSDRPLAEVNGNKLEAATIVFAQSNQTIAWSEDAESILEFAEANGLNPPYSCRQGICGTCECKLLEGEVEYQTTPTATVKDGSVLICIAKPKTANVVLDL</sequence>
<dbReference type="SUPFAM" id="SSF63380">
    <property type="entry name" value="Riboflavin synthase domain-like"/>
    <property type="match status" value="1"/>
</dbReference>
<dbReference type="PROSITE" id="PS51085">
    <property type="entry name" value="2FE2S_FER_2"/>
    <property type="match status" value="1"/>
</dbReference>